<dbReference type="PIRSF" id="PIRSF000189">
    <property type="entry name" value="D-aa_oxidase"/>
    <property type="match status" value="1"/>
</dbReference>
<dbReference type="GO" id="GO:0071949">
    <property type="term" value="F:FAD binding"/>
    <property type="evidence" value="ECO:0007669"/>
    <property type="project" value="InterPro"/>
</dbReference>
<feature type="domain" description="FAD dependent oxidoreductase" evidence="7">
    <location>
        <begin position="8"/>
        <end position="343"/>
    </location>
</feature>
<dbReference type="InterPro" id="IPR023209">
    <property type="entry name" value="DAO"/>
</dbReference>
<dbReference type="InterPro" id="IPR006076">
    <property type="entry name" value="FAD-dep_OxRdtase"/>
</dbReference>
<dbReference type="HOGENOM" id="CLU_034311_2_0_1"/>
<organism evidence="8 9">
    <name type="scientific">Exophiala aquamarina CBS 119918</name>
    <dbReference type="NCBI Taxonomy" id="1182545"/>
    <lineage>
        <taxon>Eukaryota</taxon>
        <taxon>Fungi</taxon>
        <taxon>Dikarya</taxon>
        <taxon>Ascomycota</taxon>
        <taxon>Pezizomycotina</taxon>
        <taxon>Eurotiomycetes</taxon>
        <taxon>Chaetothyriomycetidae</taxon>
        <taxon>Chaetothyriales</taxon>
        <taxon>Herpotrichiellaceae</taxon>
        <taxon>Exophiala</taxon>
    </lineage>
</organism>
<accession>A0A072PI38</accession>
<dbReference type="GeneID" id="25279184"/>
<keyword evidence="4 6" id="KW-0274">FAD</keyword>
<dbReference type="AlphaFoldDB" id="A0A072PI38"/>
<dbReference type="Gene3D" id="3.40.50.720">
    <property type="entry name" value="NAD(P)-binding Rossmann-like Domain"/>
    <property type="match status" value="1"/>
</dbReference>
<keyword evidence="9" id="KW-1185">Reference proteome</keyword>
<dbReference type="GO" id="GO:0003884">
    <property type="term" value="F:D-amino-acid oxidase activity"/>
    <property type="evidence" value="ECO:0007669"/>
    <property type="project" value="InterPro"/>
</dbReference>
<keyword evidence="3" id="KW-0285">Flavoprotein</keyword>
<feature type="binding site" evidence="6">
    <location>
        <position position="328"/>
    </location>
    <ligand>
        <name>D-dopa</name>
        <dbReference type="ChEBI" id="CHEBI:149689"/>
    </ligand>
</feature>
<dbReference type="Gene3D" id="3.30.9.10">
    <property type="entry name" value="D-Amino Acid Oxidase, subunit A, domain 2"/>
    <property type="match status" value="1"/>
</dbReference>
<dbReference type="PANTHER" id="PTHR11530:SF26">
    <property type="entry name" value="FAD DEPENDENT OXIDOREDUCTASE SUPERFAMILY (AFU_ORTHOLOGUE AFUA_5G13940)"/>
    <property type="match status" value="1"/>
</dbReference>
<reference evidence="8 9" key="1">
    <citation type="submission" date="2013-03" db="EMBL/GenBank/DDBJ databases">
        <title>The Genome Sequence of Exophiala aquamarina CBS 119918.</title>
        <authorList>
            <consortium name="The Broad Institute Genomics Platform"/>
            <person name="Cuomo C."/>
            <person name="de Hoog S."/>
            <person name="Gorbushina A."/>
            <person name="Walker B."/>
            <person name="Young S.K."/>
            <person name="Zeng Q."/>
            <person name="Gargeya S."/>
            <person name="Fitzgerald M."/>
            <person name="Haas B."/>
            <person name="Abouelleil A."/>
            <person name="Allen A.W."/>
            <person name="Alvarado L."/>
            <person name="Arachchi H.M."/>
            <person name="Berlin A.M."/>
            <person name="Chapman S.B."/>
            <person name="Gainer-Dewar J."/>
            <person name="Goldberg J."/>
            <person name="Griggs A."/>
            <person name="Gujja S."/>
            <person name="Hansen M."/>
            <person name="Howarth C."/>
            <person name="Imamovic A."/>
            <person name="Ireland A."/>
            <person name="Larimer J."/>
            <person name="McCowan C."/>
            <person name="Murphy C."/>
            <person name="Pearson M."/>
            <person name="Poon T.W."/>
            <person name="Priest M."/>
            <person name="Roberts A."/>
            <person name="Saif S."/>
            <person name="Shea T."/>
            <person name="Sisk P."/>
            <person name="Sykes S."/>
            <person name="Wortman J."/>
            <person name="Nusbaum C."/>
            <person name="Birren B."/>
        </authorList>
    </citation>
    <scope>NUCLEOTIDE SEQUENCE [LARGE SCALE GENOMIC DNA]</scope>
    <source>
        <strain evidence="8 9">CBS 119918</strain>
    </source>
</reference>
<feature type="binding site" evidence="6">
    <location>
        <begin position="50"/>
        <end position="51"/>
    </location>
    <ligand>
        <name>FAD</name>
        <dbReference type="ChEBI" id="CHEBI:57692"/>
    </ligand>
</feature>
<evidence type="ECO:0000256" key="6">
    <source>
        <dbReference type="PIRSR" id="PIRSR000189-1"/>
    </source>
</evidence>
<comment type="cofactor">
    <cofactor evidence="1 6">
        <name>FAD</name>
        <dbReference type="ChEBI" id="CHEBI:57692"/>
    </cofactor>
</comment>
<proteinExistence type="inferred from homology"/>
<name>A0A072PI38_9EURO</name>
<comment type="similarity">
    <text evidence="2">Belongs to the DAMOX/DASOX family.</text>
</comment>
<evidence type="ECO:0000256" key="5">
    <source>
        <dbReference type="ARBA" id="ARBA00023002"/>
    </source>
</evidence>
<dbReference type="SUPFAM" id="SSF54373">
    <property type="entry name" value="FAD-linked reductases, C-terminal domain"/>
    <property type="match status" value="1"/>
</dbReference>
<evidence type="ECO:0000313" key="9">
    <source>
        <dbReference type="Proteomes" id="UP000027920"/>
    </source>
</evidence>
<evidence type="ECO:0000256" key="4">
    <source>
        <dbReference type="ARBA" id="ARBA00022827"/>
    </source>
</evidence>
<dbReference type="PANTHER" id="PTHR11530">
    <property type="entry name" value="D-AMINO ACID OXIDASE"/>
    <property type="match status" value="1"/>
</dbReference>
<dbReference type="EMBL" id="AMGV01000003">
    <property type="protein sequence ID" value="KEF59407.1"/>
    <property type="molecule type" value="Genomic_DNA"/>
</dbReference>
<evidence type="ECO:0000256" key="1">
    <source>
        <dbReference type="ARBA" id="ARBA00001974"/>
    </source>
</evidence>
<dbReference type="OrthoDB" id="2015447at2759"/>
<dbReference type="RefSeq" id="XP_013261997.1">
    <property type="nucleotide sequence ID" value="XM_013406543.1"/>
</dbReference>
<sequence>MSSEPKTIIVIGAGVLGLTAALGLQHEYAETRTILLVARDWPSDESVQYTSPWAGAHGRPMPATTPVEMQHQEFAKITYAVMKAQAQEEPACGVELMDGYDFIASPSDDHVNLRGGYGDAEGMTVLARHEFPRDMGINFGSKYRTWSLNSPVYCAFLLRKFLLRGGKTRKTTLMTAEEAFSLVPNVNTVVNCSGFGFGDPDVFPIRGQTVLVSNPCDRNITQQNPDGTWTFIIPRPLEGGTVIGGTKEPHDWTATARPETRTKLLNMAAKMYPPILGPDGIGEFKVIRDIVGRRPARRGGLRLEIEQLQSKGPSFRGKTIIHAYGAEGHGYGLSWGIAREVVRMAGEADRHSTARPSL</sequence>
<protein>
    <recommendedName>
        <fullName evidence="7">FAD dependent oxidoreductase domain-containing protein</fullName>
    </recommendedName>
</protein>
<evidence type="ECO:0000313" key="8">
    <source>
        <dbReference type="EMBL" id="KEF59407.1"/>
    </source>
</evidence>
<gene>
    <name evidence="8" type="ORF">A1O9_04251</name>
</gene>
<dbReference type="SUPFAM" id="SSF51971">
    <property type="entry name" value="Nucleotide-binding domain"/>
    <property type="match status" value="1"/>
</dbReference>
<dbReference type="VEuPathDB" id="FungiDB:A1O9_04251"/>
<dbReference type="GO" id="GO:0019478">
    <property type="term" value="P:D-amino acid catabolic process"/>
    <property type="evidence" value="ECO:0007669"/>
    <property type="project" value="TreeGrafter"/>
</dbReference>
<dbReference type="GO" id="GO:0005737">
    <property type="term" value="C:cytoplasm"/>
    <property type="evidence" value="ECO:0007669"/>
    <property type="project" value="TreeGrafter"/>
</dbReference>
<evidence type="ECO:0000259" key="7">
    <source>
        <dbReference type="Pfam" id="PF01266"/>
    </source>
</evidence>
<comment type="caution">
    <text evidence="8">The sequence shown here is derived from an EMBL/GenBank/DDBJ whole genome shotgun (WGS) entry which is preliminary data.</text>
</comment>
<dbReference type="Pfam" id="PF01266">
    <property type="entry name" value="DAO"/>
    <property type="match status" value="1"/>
</dbReference>
<dbReference type="Proteomes" id="UP000027920">
    <property type="component" value="Unassembled WGS sequence"/>
</dbReference>
<dbReference type="STRING" id="1182545.A0A072PI38"/>
<evidence type="ECO:0000256" key="2">
    <source>
        <dbReference type="ARBA" id="ARBA00006730"/>
    </source>
</evidence>
<feature type="binding site" evidence="6">
    <location>
        <position position="294"/>
    </location>
    <ligand>
        <name>D-dopa</name>
        <dbReference type="ChEBI" id="CHEBI:149689"/>
    </ligand>
</feature>
<keyword evidence="5" id="KW-0560">Oxidoreductase</keyword>
<evidence type="ECO:0000256" key="3">
    <source>
        <dbReference type="ARBA" id="ARBA00022630"/>
    </source>
</evidence>